<dbReference type="NCBIfam" id="TIGR00522">
    <property type="entry name" value="dph5"/>
    <property type="match status" value="1"/>
</dbReference>
<feature type="binding site" evidence="9">
    <location>
        <position position="10"/>
    </location>
    <ligand>
        <name>S-adenosyl-L-methionine</name>
        <dbReference type="ChEBI" id="CHEBI:59789"/>
    </ligand>
</feature>
<dbReference type="EMBL" id="MPUH01000017">
    <property type="protein sequence ID" value="OMJ95052.1"/>
    <property type="molecule type" value="Genomic_DNA"/>
</dbReference>
<sequence>MVLYFIGLGLGDEKDITVKGLEAVKRCKKVYLESYTSILTTNKSKLESLYGKEVIEADRIFVESGCEGMLTEAINDEIAFLVVGDPFCATTHADLFLRANELGVQVQTIHNASIFTAVGLTGLQLYKFGETVSIPFFTENWRPYSFYDKINRNLEKKLHTLVLLDIKVKEQSEEDLIRGRMIFQPPRFMNVSQACQQLLEAEDNLKHGSITPETLVFGVLRVGAPDQKIVVRSIRQFSQSEDLGGPLHSMVIPGEVDEIERLMMGYHQARSEM</sequence>
<keyword evidence="7 9" id="KW-0949">S-adenosyl-L-methionine</keyword>
<reference evidence="11 12" key="1">
    <citation type="submission" date="2016-11" db="EMBL/GenBank/DDBJ databases">
        <title>The macronuclear genome of Stentor coeruleus: a giant cell with tiny introns.</title>
        <authorList>
            <person name="Slabodnick M."/>
            <person name="Ruby J.G."/>
            <person name="Reiff S.B."/>
            <person name="Swart E.C."/>
            <person name="Gosai S."/>
            <person name="Prabakaran S."/>
            <person name="Witkowska E."/>
            <person name="Larue G.E."/>
            <person name="Fisher S."/>
            <person name="Freeman R.M."/>
            <person name="Gunawardena J."/>
            <person name="Chu W."/>
            <person name="Stover N.A."/>
            <person name="Gregory B.D."/>
            <person name="Nowacki M."/>
            <person name="Derisi J."/>
            <person name="Roy S.W."/>
            <person name="Marshall W.F."/>
            <person name="Sood P."/>
        </authorList>
    </citation>
    <scope>NUCLEOTIDE SEQUENCE [LARGE SCALE GENOMIC DNA]</scope>
    <source>
        <strain evidence="11">WM001</strain>
    </source>
</reference>
<evidence type="ECO:0000256" key="3">
    <source>
        <dbReference type="ARBA" id="ARBA00006729"/>
    </source>
</evidence>
<feature type="binding site" evidence="9">
    <location>
        <position position="85"/>
    </location>
    <ligand>
        <name>S-adenosyl-L-methionine</name>
        <dbReference type="ChEBI" id="CHEBI:59789"/>
    </ligand>
</feature>
<evidence type="ECO:0000256" key="9">
    <source>
        <dbReference type="PIRSR" id="PIRSR036432-1"/>
    </source>
</evidence>
<proteinExistence type="inferred from homology"/>
<evidence type="ECO:0000313" key="11">
    <source>
        <dbReference type="EMBL" id="OMJ95052.1"/>
    </source>
</evidence>
<evidence type="ECO:0000259" key="10">
    <source>
        <dbReference type="Pfam" id="PF00590"/>
    </source>
</evidence>
<dbReference type="Pfam" id="PF00590">
    <property type="entry name" value="TP_methylase"/>
    <property type="match status" value="1"/>
</dbReference>
<name>A0A1R2D1C0_9CILI</name>
<dbReference type="GO" id="GO:0032259">
    <property type="term" value="P:methylation"/>
    <property type="evidence" value="ECO:0007669"/>
    <property type="project" value="UniProtKB-KW"/>
</dbReference>
<dbReference type="AlphaFoldDB" id="A0A1R2D1C0"/>
<dbReference type="Gene3D" id="3.30.950.10">
    <property type="entry name" value="Methyltransferase, Cobalt-precorrin-4 Transmethylase, Domain 2"/>
    <property type="match status" value="1"/>
</dbReference>
<evidence type="ECO:0000256" key="2">
    <source>
        <dbReference type="ARBA" id="ARBA00005156"/>
    </source>
</evidence>
<evidence type="ECO:0000256" key="6">
    <source>
        <dbReference type="ARBA" id="ARBA00022679"/>
    </source>
</evidence>
<dbReference type="UniPathway" id="UPA00559"/>
<organism evidence="11 12">
    <name type="scientific">Stentor coeruleus</name>
    <dbReference type="NCBI Taxonomy" id="5963"/>
    <lineage>
        <taxon>Eukaryota</taxon>
        <taxon>Sar</taxon>
        <taxon>Alveolata</taxon>
        <taxon>Ciliophora</taxon>
        <taxon>Postciliodesmatophora</taxon>
        <taxon>Heterotrichea</taxon>
        <taxon>Heterotrichida</taxon>
        <taxon>Stentoridae</taxon>
        <taxon>Stentor</taxon>
    </lineage>
</organism>
<feature type="binding site" evidence="9">
    <location>
        <position position="248"/>
    </location>
    <ligand>
        <name>S-adenosyl-L-methionine</name>
        <dbReference type="ChEBI" id="CHEBI:59789"/>
    </ligand>
</feature>
<keyword evidence="6" id="KW-0808">Transferase</keyword>
<dbReference type="GO" id="GO:0017183">
    <property type="term" value="P:protein histidyl modification to diphthamide"/>
    <property type="evidence" value="ECO:0007669"/>
    <property type="project" value="UniProtKB-UniPathway"/>
</dbReference>
<evidence type="ECO:0000256" key="8">
    <source>
        <dbReference type="ARBA" id="ARBA00048752"/>
    </source>
</evidence>
<dbReference type="Gene3D" id="3.40.1010.10">
    <property type="entry name" value="Cobalt-precorrin-4 Transmethylase, Domain 1"/>
    <property type="match status" value="1"/>
</dbReference>
<dbReference type="GO" id="GO:0141133">
    <property type="term" value="F:diphthine methyl ester synthase activity"/>
    <property type="evidence" value="ECO:0007669"/>
    <property type="project" value="UniProtKB-EC"/>
</dbReference>
<dbReference type="FunFam" id="3.30.950.10:FF:000004">
    <property type="entry name" value="Diphthine synthase putative"/>
    <property type="match status" value="1"/>
</dbReference>
<accession>A0A1R2D1C0</accession>
<dbReference type="PIRSF" id="PIRSF036432">
    <property type="entry name" value="Diphthine_synth"/>
    <property type="match status" value="1"/>
</dbReference>
<evidence type="ECO:0000256" key="7">
    <source>
        <dbReference type="ARBA" id="ARBA00022691"/>
    </source>
</evidence>
<keyword evidence="5" id="KW-0489">Methyltransferase</keyword>
<feature type="binding site" evidence="9">
    <location>
        <position position="164"/>
    </location>
    <ligand>
        <name>S-adenosyl-L-methionine</name>
        <dbReference type="ChEBI" id="CHEBI:59789"/>
    </ligand>
</feature>
<keyword evidence="12" id="KW-1185">Reference proteome</keyword>
<comment type="similarity">
    <text evidence="3">Belongs to the diphthine synthase family.</text>
</comment>
<dbReference type="PANTHER" id="PTHR10882">
    <property type="entry name" value="DIPHTHINE SYNTHASE"/>
    <property type="match status" value="1"/>
</dbReference>
<feature type="domain" description="Tetrapyrrole methylase" evidence="10">
    <location>
        <begin position="3"/>
        <end position="235"/>
    </location>
</feature>
<comment type="catalytic activity">
    <reaction evidence="8">
        <text>2-[(3S)-amino-3-carboxypropyl]-L-histidyl-[translation elongation factor 2] + 4 S-adenosyl-L-methionine = diphthine methyl ester-[translation elongation factor 2] + 4 S-adenosyl-L-homocysteine + 3 H(+)</text>
        <dbReference type="Rhea" id="RHEA:42652"/>
        <dbReference type="Rhea" id="RHEA-COMP:9749"/>
        <dbReference type="Rhea" id="RHEA-COMP:10173"/>
        <dbReference type="ChEBI" id="CHEBI:15378"/>
        <dbReference type="ChEBI" id="CHEBI:57856"/>
        <dbReference type="ChEBI" id="CHEBI:59789"/>
        <dbReference type="ChEBI" id="CHEBI:73995"/>
        <dbReference type="ChEBI" id="CHEBI:79005"/>
        <dbReference type="EC" id="2.1.1.314"/>
    </reaction>
</comment>
<evidence type="ECO:0000256" key="5">
    <source>
        <dbReference type="ARBA" id="ARBA00022603"/>
    </source>
</evidence>
<dbReference type="CDD" id="cd11647">
    <property type="entry name" value="DHP5_DphB"/>
    <property type="match status" value="1"/>
</dbReference>
<evidence type="ECO:0000256" key="1">
    <source>
        <dbReference type="ARBA" id="ARBA00004006"/>
    </source>
</evidence>
<dbReference type="FunFam" id="3.40.1010.10:FF:000004">
    <property type="entry name" value="Putative diphthine synthase"/>
    <property type="match status" value="1"/>
</dbReference>
<feature type="binding site" evidence="9">
    <location>
        <begin position="113"/>
        <end position="114"/>
    </location>
    <ligand>
        <name>S-adenosyl-L-methionine</name>
        <dbReference type="ChEBI" id="CHEBI:59789"/>
    </ligand>
</feature>
<feature type="binding site" evidence="9">
    <location>
        <position position="222"/>
    </location>
    <ligand>
        <name>S-adenosyl-L-methionine</name>
        <dbReference type="ChEBI" id="CHEBI:59789"/>
    </ligand>
</feature>
<dbReference type="PANTHER" id="PTHR10882:SF0">
    <property type="entry name" value="DIPHTHINE METHYL ESTER SYNTHASE"/>
    <property type="match status" value="1"/>
</dbReference>
<evidence type="ECO:0000256" key="4">
    <source>
        <dbReference type="ARBA" id="ARBA00011927"/>
    </source>
</evidence>
<dbReference type="Proteomes" id="UP000187209">
    <property type="component" value="Unassembled WGS sequence"/>
</dbReference>
<dbReference type="InterPro" id="IPR035996">
    <property type="entry name" value="4pyrrol_Methylase_sf"/>
</dbReference>
<dbReference type="HAMAP" id="MF_01084">
    <property type="entry name" value="Diphthine_synth"/>
    <property type="match status" value="1"/>
</dbReference>
<dbReference type="InterPro" id="IPR014777">
    <property type="entry name" value="4pyrrole_Mease_sub1"/>
</dbReference>
<dbReference type="OrthoDB" id="2516at2759"/>
<comment type="caution">
    <text evidence="11">The sequence shown here is derived from an EMBL/GenBank/DDBJ whole genome shotgun (WGS) entry which is preliminary data.</text>
</comment>
<protein>
    <recommendedName>
        <fullName evidence="4">diphthine methyl ester synthase</fullName>
        <ecNumber evidence="4">2.1.1.314</ecNumber>
    </recommendedName>
</protein>
<comment type="function">
    <text evidence="1">S-adenosyl-L-methionine-dependent methyltransferase that catalyzes four methylations of the modified target histidine residue in translation elongation factor 2 (EF-2), to form an intermediate called diphthine methyl ester. The four successive methylation reactions represent the second step of diphthamide biosynthesis.</text>
</comment>
<evidence type="ECO:0000313" key="12">
    <source>
        <dbReference type="Proteomes" id="UP000187209"/>
    </source>
</evidence>
<dbReference type="InterPro" id="IPR000878">
    <property type="entry name" value="4pyrrol_Mease"/>
</dbReference>
<gene>
    <name evidence="11" type="ORF">SteCoe_1586</name>
</gene>
<dbReference type="SUPFAM" id="SSF53790">
    <property type="entry name" value="Tetrapyrrole methylase"/>
    <property type="match status" value="1"/>
</dbReference>
<dbReference type="InterPro" id="IPR014776">
    <property type="entry name" value="4pyrrole_Mease_sub2"/>
</dbReference>
<dbReference type="EC" id="2.1.1.314" evidence="4"/>
<comment type="pathway">
    <text evidence="2">Protein modification; peptidyl-diphthamide biosynthesis.</text>
</comment>
<dbReference type="InterPro" id="IPR004551">
    <property type="entry name" value="Dphthn_synthase"/>
</dbReference>